<dbReference type="Gene3D" id="2.60.120.10">
    <property type="entry name" value="Jelly Rolls"/>
    <property type="match status" value="1"/>
</dbReference>
<dbReference type="InterPro" id="IPR011051">
    <property type="entry name" value="RmlC_Cupin_sf"/>
</dbReference>
<dbReference type="InterPro" id="IPR047263">
    <property type="entry name" value="HNL-like_cupin"/>
</dbReference>
<feature type="domain" description="Cupin type-2" evidence="1">
    <location>
        <begin position="47"/>
        <end position="104"/>
    </location>
</feature>
<dbReference type="RefSeq" id="WP_075074935.1">
    <property type="nucleotide sequence ID" value="NZ_DF967972.1"/>
</dbReference>
<reference evidence="2" key="1">
    <citation type="submission" date="2015-07" db="EMBL/GenBank/DDBJ databases">
        <title>Draft Genome Sequences of Anaerolinea thermolimosa IMO-1, Bellilinea caldifistulae GOMI-1, Leptolinea tardivitalis YMTK-2, Levilinea saccharolytica KIBI-1,Longilinea arvoryzae KOME-1, Previously Described as Members of the Anaerolineaceae (Chloroflexi).</title>
        <authorList>
            <person name="Sekiguchi Y."/>
            <person name="Ohashi A."/>
            <person name="Matsuura N."/>
            <person name="Tourlousse M.D."/>
        </authorList>
    </citation>
    <scope>NUCLEOTIDE SEQUENCE [LARGE SCALE GENOMIC DNA]</scope>
    <source>
        <strain evidence="2">KOME-1</strain>
    </source>
</reference>
<dbReference type="InterPro" id="IPR014710">
    <property type="entry name" value="RmlC-like_jellyroll"/>
</dbReference>
<dbReference type="CDD" id="cd02233">
    <property type="entry name" value="cupin_HNL-like"/>
    <property type="match status" value="1"/>
</dbReference>
<gene>
    <name evidence="2" type="ORF">LARV_03578</name>
</gene>
<evidence type="ECO:0000259" key="1">
    <source>
        <dbReference type="Pfam" id="PF07883"/>
    </source>
</evidence>
<evidence type="ECO:0000313" key="3">
    <source>
        <dbReference type="Proteomes" id="UP000055060"/>
    </source>
</evidence>
<keyword evidence="3" id="KW-1185">Reference proteome</keyword>
<accession>A0A0S7BPM6</accession>
<dbReference type="Proteomes" id="UP000055060">
    <property type="component" value="Unassembled WGS sequence"/>
</dbReference>
<proteinExistence type="predicted"/>
<protein>
    <submittedName>
        <fullName evidence="2">Uncharacterized conserved protein, containing double-stranded beta-helix domain</fullName>
    </submittedName>
</protein>
<dbReference type="PANTHER" id="PTHR43698">
    <property type="entry name" value="RIBD C-TERMINAL DOMAIN CONTAINING PROTEIN"/>
    <property type="match status" value="1"/>
</dbReference>
<evidence type="ECO:0000313" key="2">
    <source>
        <dbReference type="EMBL" id="GAP15786.1"/>
    </source>
</evidence>
<dbReference type="AlphaFoldDB" id="A0A0S7BPM6"/>
<organism evidence="2">
    <name type="scientific">Longilinea arvoryzae</name>
    <dbReference type="NCBI Taxonomy" id="360412"/>
    <lineage>
        <taxon>Bacteria</taxon>
        <taxon>Bacillati</taxon>
        <taxon>Chloroflexota</taxon>
        <taxon>Anaerolineae</taxon>
        <taxon>Anaerolineales</taxon>
        <taxon>Anaerolineaceae</taxon>
        <taxon>Longilinea</taxon>
    </lineage>
</organism>
<dbReference type="SUPFAM" id="SSF51182">
    <property type="entry name" value="RmlC-like cupins"/>
    <property type="match status" value="1"/>
</dbReference>
<dbReference type="InterPro" id="IPR013096">
    <property type="entry name" value="Cupin_2"/>
</dbReference>
<dbReference type="STRING" id="360412.LARV_03578"/>
<sequence>MNQSNELHESIIFPKGAKADQDHFVGAAWAETLISDAGTFNCMVWNVTFEPGARNNWHRHPGGQILLVTGGRGYYQGEGQPARELHAGDVVKIQPDVKHWHGAAPDSWFTHLAIGTNPLKGGAEWLEPLPDADYRNLK</sequence>
<name>A0A0S7BPM6_9CHLR</name>
<dbReference type="EMBL" id="DF967972">
    <property type="protein sequence ID" value="GAP15786.1"/>
    <property type="molecule type" value="Genomic_DNA"/>
</dbReference>
<dbReference type="Pfam" id="PF07883">
    <property type="entry name" value="Cupin_2"/>
    <property type="match status" value="1"/>
</dbReference>
<dbReference type="PANTHER" id="PTHR43698:SF1">
    <property type="entry name" value="BLL4564 PROTEIN"/>
    <property type="match status" value="1"/>
</dbReference>
<dbReference type="OrthoDB" id="9802489at2"/>